<dbReference type="InterPro" id="IPR036291">
    <property type="entry name" value="NAD(P)-bd_dom_sf"/>
</dbReference>
<dbReference type="PANTHER" id="PTHR43708">
    <property type="entry name" value="CONSERVED EXPRESSED OXIDOREDUCTASE (EUROFUNG)"/>
    <property type="match status" value="1"/>
</dbReference>
<organism evidence="3 4">
    <name type="scientific">Byssothecium circinans</name>
    <dbReference type="NCBI Taxonomy" id="147558"/>
    <lineage>
        <taxon>Eukaryota</taxon>
        <taxon>Fungi</taxon>
        <taxon>Dikarya</taxon>
        <taxon>Ascomycota</taxon>
        <taxon>Pezizomycotina</taxon>
        <taxon>Dothideomycetes</taxon>
        <taxon>Pleosporomycetidae</taxon>
        <taxon>Pleosporales</taxon>
        <taxon>Massarineae</taxon>
        <taxon>Massarinaceae</taxon>
        <taxon>Byssothecium</taxon>
    </lineage>
</organism>
<protein>
    <submittedName>
        <fullName evidence="3">NAD-P-binding protein</fullName>
    </submittedName>
</protein>
<dbReference type="AlphaFoldDB" id="A0A6A5UG29"/>
<dbReference type="EMBL" id="ML976977">
    <property type="protein sequence ID" value="KAF1963584.1"/>
    <property type="molecule type" value="Genomic_DNA"/>
</dbReference>
<name>A0A6A5UG29_9PLEO</name>
<sequence length="370" mass="40342">MAPIKVGFIGLSSNQSWSVWAHLPYLKNTTKYEVVALCNSSVDAAKAAIKAHGLPSTVKAYGNPEGIAADPNVELVVCATRVDKHYDGVMPALRAGKDVFCEWPLARNAAQAEELLKLAKEKGVKTLVGLQAPQSPVVRKVRELTRSGKLGKLLSTSFTGTTTIQEATEMEFVGYQNDINIGANLLSIYAVHSLEGLTYAIAPLHTFNPLLAINHPTVQLTDYSGNPTRTVPRTSHDQVLLHGTFSCGAPISYHLHGGPAFNKTEGCIWRIFFSKGEIQVTGPNTFLNAADDGFKIEVFDHESGETKVVEVEKDAFSTEAFTPFSRNMARLYEAFADGKGEDEGVLDWESALKRHQFVSEVYEKAGVKVN</sequence>
<dbReference type="InterPro" id="IPR055080">
    <property type="entry name" value="Gal80p-like_C"/>
</dbReference>
<evidence type="ECO:0000313" key="4">
    <source>
        <dbReference type="Proteomes" id="UP000800035"/>
    </source>
</evidence>
<gene>
    <name evidence="3" type="ORF">CC80DRAFT_587965</name>
</gene>
<evidence type="ECO:0000259" key="1">
    <source>
        <dbReference type="Pfam" id="PF01408"/>
    </source>
</evidence>
<dbReference type="OrthoDB" id="64915at2759"/>
<dbReference type="Gene3D" id="3.30.360.10">
    <property type="entry name" value="Dihydrodipicolinate Reductase, domain 2"/>
    <property type="match status" value="1"/>
</dbReference>
<feature type="domain" description="Gal80p-like C-terminal" evidence="2">
    <location>
        <begin position="136"/>
        <end position="282"/>
    </location>
</feature>
<dbReference type="PANTHER" id="PTHR43708:SF1">
    <property type="entry name" value="GALACTOSE_LACTOSE METABOLISM REGULATORY PROTEIN GAL80"/>
    <property type="match status" value="1"/>
</dbReference>
<dbReference type="Gene3D" id="3.40.50.720">
    <property type="entry name" value="NAD(P)-binding Rossmann-like Domain"/>
    <property type="match status" value="1"/>
</dbReference>
<dbReference type="GO" id="GO:0000166">
    <property type="term" value="F:nucleotide binding"/>
    <property type="evidence" value="ECO:0007669"/>
    <property type="project" value="InterPro"/>
</dbReference>
<dbReference type="Pfam" id="PF01408">
    <property type="entry name" value="GFO_IDH_MocA"/>
    <property type="match status" value="1"/>
</dbReference>
<evidence type="ECO:0000313" key="3">
    <source>
        <dbReference type="EMBL" id="KAF1963584.1"/>
    </source>
</evidence>
<dbReference type="SUPFAM" id="SSF55347">
    <property type="entry name" value="Glyceraldehyde-3-phosphate dehydrogenase-like, C-terminal domain"/>
    <property type="match status" value="1"/>
</dbReference>
<evidence type="ECO:0000259" key="2">
    <source>
        <dbReference type="Pfam" id="PF22685"/>
    </source>
</evidence>
<dbReference type="Proteomes" id="UP000800035">
    <property type="component" value="Unassembled WGS sequence"/>
</dbReference>
<dbReference type="InterPro" id="IPR051317">
    <property type="entry name" value="Gfo/Idh/MocA_oxidoreduct"/>
</dbReference>
<keyword evidence="4" id="KW-1185">Reference proteome</keyword>
<feature type="domain" description="Gfo/Idh/MocA-like oxidoreductase N-terminal" evidence="1">
    <location>
        <begin position="4"/>
        <end position="129"/>
    </location>
</feature>
<dbReference type="InterPro" id="IPR000683">
    <property type="entry name" value="Gfo/Idh/MocA-like_OxRdtase_N"/>
</dbReference>
<dbReference type="Pfam" id="PF22685">
    <property type="entry name" value="Gal80p_C-like"/>
    <property type="match status" value="1"/>
</dbReference>
<dbReference type="SUPFAM" id="SSF51735">
    <property type="entry name" value="NAD(P)-binding Rossmann-fold domains"/>
    <property type="match status" value="1"/>
</dbReference>
<reference evidence="3" key="1">
    <citation type="journal article" date="2020" name="Stud. Mycol.">
        <title>101 Dothideomycetes genomes: a test case for predicting lifestyles and emergence of pathogens.</title>
        <authorList>
            <person name="Haridas S."/>
            <person name="Albert R."/>
            <person name="Binder M."/>
            <person name="Bloem J."/>
            <person name="Labutti K."/>
            <person name="Salamov A."/>
            <person name="Andreopoulos B."/>
            <person name="Baker S."/>
            <person name="Barry K."/>
            <person name="Bills G."/>
            <person name="Bluhm B."/>
            <person name="Cannon C."/>
            <person name="Castanera R."/>
            <person name="Culley D."/>
            <person name="Daum C."/>
            <person name="Ezra D."/>
            <person name="Gonzalez J."/>
            <person name="Henrissat B."/>
            <person name="Kuo A."/>
            <person name="Liang C."/>
            <person name="Lipzen A."/>
            <person name="Lutzoni F."/>
            <person name="Magnuson J."/>
            <person name="Mondo S."/>
            <person name="Nolan M."/>
            <person name="Ohm R."/>
            <person name="Pangilinan J."/>
            <person name="Park H.-J."/>
            <person name="Ramirez L."/>
            <person name="Alfaro M."/>
            <person name="Sun H."/>
            <person name="Tritt A."/>
            <person name="Yoshinaga Y."/>
            <person name="Zwiers L.-H."/>
            <person name="Turgeon B."/>
            <person name="Goodwin S."/>
            <person name="Spatafora J."/>
            <person name="Crous P."/>
            <person name="Grigoriev I."/>
        </authorList>
    </citation>
    <scope>NUCLEOTIDE SEQUENCE</scope>
    <source>
        <strain evidence="3">CBS 675.92</strain>
    </source>
</reference>
<proteinExistence type="predicted"/>
<accession>A0A6A5UG29</accession>